<dbReference type="OrthoDB" id="5424209at2759"/>
<feature type="compositionally biased region" description="Low complexity" evidence="1">
    <location>
        <begin position="52"/>
        <end position="67"/>
    </location>
</feature>
<dbReference type="Proteomes" id="UP000724874">
    <property type="component" value="Unassembled WGS sequence"/>
</dbReference>
<keyword evidence="3" id="KW-1185">Reference proteome</keyword>
<evidence type="ECO:0000313" key="2">
    <source>
        <dbReference type="EMBL" id="KAF8907002.1"/>
    </source>
</evidence>
<sequence>MDAETLNKKIVDLSNDELISLGILGDNVAHGVKVMVDKVRADPEHLGYAAGSPTSPTSPTSPISPTLSDTETLYSQLSNDSEALTVFEMTFWYHGISGNPPPLMWRSDLETNPFPIPEPGANFFNLATKTAHGVFGTQLNPVWDVVAPQILAAIKARGLQYSALCPVRFSTAKDGKETFGPVVVWIAVKPKTTDAVAVRDATPDILHILASAEVTDVVVEWYEGSVERLAGSPLMSVDDNTSARFGLSHPFNTGLGIPIARQSDDAQGTLTFLNGDPSNRILALTNKHVASADKFTGYEFDEADPHHILVCGERRFTRAVDEIEGAVKTGFRNALRLAGELKVLESKPGAQNDRVLSRKRRDLDDQIEANATLHTLSAEVKDEWTNLDSRRFGLVDWAPEISVTVDDRHYTRDIATIAVDGAKLKNFERNIVDLGKQYSADQLEDLFWPVAAVRDDRTIPADLQLPIRRVLPRRLVITPDTEDKNGEPLYIVAKYGNTSDLTLGRYSGMEAYTANDIGVESREVAVFNYSKKSGDFSQPGDSGSLIFTGDGDALAILHSGMPHVTYGTPIWWVVEQILGKYPSAEFCGIAIN</sequence>
<organism evidence="2 3">
    <name type="scientific">Gymnopilus junonius</name>
    <name type="common">Spectacular rustgill mushroom</name>
    <name type="synonym">Gymnopilus spectabilis subsp. junonius</name>
    <dbReference type="NCBI Taxonomy" id="109634"/>
    <lineage>
        <taxon>Eukaryota</taxon>
        <taxon>Fungi</taxon>
        <taxon>Dikarya</taxon>
        <taxon>Basidiomycota</taxon>
        <taxon>Agaricomycotina</taxon>
        <taxon>Agaricomycetes</taxon>
        <taxon>Agaricomycetidae</taxon>
        <taxon>Agaricales</taxon>
        <taxon>Agaricineae</taxon>
        <taxon>Hymenogastraceae</taxon>
        <taxon>Gymnopilus</taxon>
    </lineage>
</organism>
<dbReference type="EMBL" id="JADNYJ010000016">
    <property type="protein sequence ID" value="KAF8907002.1"/>
    <property type="molecule type" value="Genomic_DNA"/>
</dbReference>
<evidence type="ECO:0000256" key="1">
    <source>
        <dbReference type="SAM" id="MobiDB-lite"/>
    </source>
</evidence>
<accession>A0A9P5TQB1</accession>
<evidence type="ECO:0000313" key="3">
    <source>
        <dbReference type="Proteomes" id="UP000724874"/>
    </source>
</evidence>
<dbReference type="AlphaFoldDB" id="A0A9P5TQB1"/>
<name>A0A9P5TQB1_GYMJU</name>
<proteinExistence type="predicted"/>
<gene>
    <name evidence="2" type="ORF">CPB84DRAFT_1813638</name>
</gene>
<reference evidence="2" key="1">
    <citation type="submission" date="2020-11" db="EMBL/GenBank/DDBJ databases">
        <authorList>
            <consortium name="DOE Joint Genome Institute"/>
            <person name="Ahrendt S."/>
            <person name="Riley R."/>
            <person name="Andreopoulos W."/>
            <person name="LaButti K."/>
            <person name="Pangilinan J."/>
            <person name="Ruiz-duenas F.J."/>
            <person name="Barrasa J.M."/>
            <person name="Sanchez-Garcia M."/>
            <person name="Camarero S."/>
            <person name="Miyauchi S."/>
            <person name="Serrano A."/>
            <person name="Linde D."/>
            <person name="Babiker R."/>
            <person name="Drula E."/>
            <person name="Ayuso-Fernandez I."/>
            <person name="Pacheco R."/>
            <person name="Padilla G."/>
            <person name="Ferreira P."/>
            <person name="Barriuso J."/>
            <person name="Kellner H."/>
            <person name="Castanera R."/>
            <person name="Alfaro M."/>
            <person name="Ramirez L."/>
            <person name="Pisabarro A.G."/>
            <person name="Kuo A."/>
            <person name="Tritt A."/>
            <person name="Lipzen A."/>
            <person name="He G."/>
            <person name="Yan M."/>
            <person name="Ng V."/>
            <person name="Cullen D."/>
            <person name="Martin F."/>
            <person name="Rosso M.-N."/>
            <person name="Henrissat B."/>
            <person name="Hibbett D."/>
            <person name="Martinez A.T."/>
            <person name="Grigoriev I.V."/>
        </authorList>
    </citation>
    <scope>NUCLEOTIDE SEQUENCE</scope>
    <source>
        <strain evidence="2">AH 44721</strain>
    </source>
</reference>
<protein>
    <submittedName>
        <fullName evidence="2">Uncharacterized protein</fullName>
    </submittedName>
</protein>
<feature type="region of interest" description="Disordered" evidence="1">
    <location>
        <begin position="46"/>
        <end position="67"/>
    </location>
</feature>
<comment type="caution">
    <text evidence="2">The sequence shown here is derived from an EMBL/GenBank/DDBJ whole genome shotgun (WGS) entry which is preliminary data.</text>
</comment>